<dbReference type="Proteomes" id="UP001143362">
    <property type="component" value="Unassembled WGS sequence"/>
</dbReference>
<dbReference type="PANTHER" id="PTHR42964">
    <property type="entry name" value="ENOYL-COA HYDRATASE"/>
    <property type="match status" value="1"/>
</dbReference>
<dbReference type="InterPro" id="IPR029045">
    <property type="entry name" value="ClpP/crotonase-like_dom_sf"/>
</dbReference>
<sequence>MQSNEQGMSYETLTYAVTDGVALITLNRPQARNAVNSVMSRELPLLWRQFENDAQARVAILTGAGDKALSTGADLSDLPQTDGDGMEGSLQSIRWTSLQNQVWKPVICAVNGMAVGGGLHFVADSDIVIAADNATFFDTHVKVGLVAGLEPVSLARKMPLESVLRMVLMGGSERLSASAAHQLGLVGEVVPAEQLLPRARELADLIKQHSPAAMARSKRAIWEGADRGLQDGLEHAWDIIMQHNSHPDIAEGGQAFVEQRPPQWRDYSEIES</sequence>
<evidence type="ECO:0000256" key="1">
    <source>
        <dbReference type="ARBA" id="ARBA00005254"/>
    </source>
</evidence>
<accession>A0ABT3TJR5</accession>
<dbReference type="InterPro" id="IPR001753">
    <property type="entry name" value="Enoyl-CoA_hydra/iso"/>
</dbReference>
<evidence type="ECO:0000313" key="3">
    <source>
        <dbReference type="Proteomes" id="UP001143362"/>
    </source>
</evidence>
<dbReference type="Gene3D" id="3.90.226.10">
    <property type="entry name" value="2-enoyl-CoA Hydratase, Chain A, domain 1"/>
    <property type="match status" value="1"/>
</dbReference>
<comment type="similarity">
    <text evidence="1">Belongs to the enoyl-CoA hydratase/isomerase family.</text>
</comment>
<comment type="caution">
    <text evidence="2">The sequence shown here is derived from an EMBL/GenBank/DDBJ whole genome shotgun (WGS) entry which is preliminary data.</text>
</comment>
<keyword evidence="3" id="KW-1185">Reference proteome</keyword>
<proteinExistence type="inferred from homology"/>
<organism evidence="2 3">
    <name type="scientific">Candidatus Litorirhabdus singularis</name>
    <dbReference type="NCBI Taxonomy" id="2518993"/>
    <lineage>
        <taxon>Bacteria</taxon>
        <taxon>Pseudomonadati</taxon>
        <taxon>Pseudomonadota</taxon>
        <taxon>Gammaproteobacteria</taxon>
        <taxon>Cellvibrionales</taxon>
        <taxon>Halieaceae</taxon>
        <taxon>Candidatus Litorirhabdus</taxon>
    </lineage>
</organism>
<dbReference type="CDD" id="cd06558">
    <property type="entry name" value="crotonase-like"/>
    <property type="match status" value="1"/>
</dbReference>
<reference evidence="2" key="1">
    <citation type="submission" date="2019-02" db="EMBL/GenBank/DDBJ databases">
        <authorList>
            <person name="Li S.-H."/>
        </authorList>
    </citation>
    <scope>NUCLEOTIDE SEQUENCE</scope>
    <source>
        <strain evidence="2">IMCC14734</strain>
    </source>
</reference>
<protein>
    <submittedName>
        <fullName evidence="2">Enoyl-CoA hydratase/isomerase family protein</fullName>
    </submittedName>
</protein>
<dbReference type="EMBL" id="SHNN01000003">
    <property type="protein sequence ID" value="MCX2982555.1"/>
    <property type="molecule type" value="Genomic_DNA"/>
</dbReference>
<name>A0ABT3TJR5_9GAMM</name>
<dbReference type="SUPFAM" id="SSF52096">
    <property type="entry name" value="ClpP/crotonase"/>
    <property type="match status" value="1"/>
</dbReference>
<dbReference type="PANTHER" id="PTHR42964:SF1">
    <property type="entry name" value="POLYKETIDE BIOSYNTHESIS ENOYL-COA HYDRATASE PKSH-RELATED"/>
    <property type="match status" value="1"/>
</dbReference>
<evidence type="ECO:0000313" key="2">
    <source>
        <dbReference type="EMBL" id="MCX2982555.1"/>
    </source>
</evidence>
<dbReference type="Pfam" id="PF00378">
    <property type="entry name" value="ECH_1"/>
    <property type="match status" value="1"/>
</dbReference>
<gene>
    <name evidence="2" type="ORF">EYC98_16960</name>
</gene>
<dbReference type="RefSeq" id="WP_279246566.1">
    <property type="nucleotide sequence ID" value="NZ_SHNN01000003.1"/>
</dbReference>
<dbReference type="InterPro" id="IPR051683">
    <property type="entry name" value="Enoyl-CoA_Hydratase/Isomerase"/>
</dbReference>